<feature type="region of interest" description="Disordered" evidence="3">
    <location>
        <begin position="1"/>
        <end position="29"/>
    </location>
</feature>
<evidence type="ECO:0000259" key="4">
    <source>
        <dbReference type="Pfam" id="PF00171"/>
    </source>
</evidence>
<dbReference type="EMBL" id="UOEK01000092">
    <property type="protein sequence ID" value="VAV96161.1"/>
    <property type="molecule type" value="Genomic_DNA"/>
</dbReference>
<dbReference type="GO" id="GO:0004029">
    <property type="term" value="F:aldehyde dehydrogenase (NAD+) activity"/>
    <property type="evidence" value="ECO:0007669"/>
    <property type="project" value="UniProtKB-EC"/>
</dbReference>
<feature type="compositionally biased region" description="Polar residues" evidence="3">
    <location>
        <begin position="1"/>
        <end position="18"/>
    </location>
</feature>
<accession>A0A3B0RYN2</accession>
<feature type="domain" description="Aldehyde dehydrogenase" evidence="4">
    <location>
        <begin position="11"/>
        <end position="458"/>
    </location>
</feature>
<dbReference type="InterPro" id="IPR029510">
    <property type="entry name" value="Ald_DH_CS_GLU"/>
</dbReference>
<dbReference type="Gene3D" id="3.40.309.10">
    <property type="entry name" value="Aldehyde Dehydrogenase, Chain A, domain 2"/>
    <property type="match status" value="1"/>
</dbReference>
<comment type="similarity">
    <text evidence="1">Belongs to the aldehyde dehydrogenase family.</text>
</comment>
<dbReference type="AlphaFoldDB" id="A0A3B0RYN2"/>
<dbReference type="GO" id="GO:0009450">
    <property type="term" value="P:gamma-aminobutyric acid catabolic process"/>
    <property type="evidence" value="ECO:0007669"/>
    <property type="project" value="TreeGrafter"/>
</dbReference>
<dbReference type="EC" id="1.2.1.3" evidence="5"/>
<dbReference type="InterPro" id="IPR016162">
    <property type="entry name" value="Ald_DH_N"/>
</dbReference>
<gene>
    <name evidence="5" type="ORF">MNBD_ACTINO02-3218</name>
</gene>
<dbReference type="Gene3D" id="3.40.605.10">
    <property type="entry name" value="Aldehyde Dehydrogenase, Chain A, domain 1"/>
    <property type="match status" value="1"/>
</dbReference>
<dbReference type="GO" id="GO:0004777">
    <property type="term" value="F:succinate-semialdehyde dehydrogenase (NAD+) activity"/>
    <property type="evidence" value="ECO:0007669"/>
    <property type="project" value="TreeGrafter"/>
</dbReference>
<dbReference type="InterPro" id="IPR012394">
    <property type="entry name" value="Aldehyde_DH_NAD(P)"/>
</dbReference>
<evidence type="ECO:0000256" key="2">
    <source>
        <dbReference type="ARBA" id="ARBA00023002"/>
    </source>
</evidence>
<evidence type="ECO:0000313" key="5">
    <source>
        <dbReference type="EMBL" id="VAV96161.1"/>
    </source>
</evidence>
<dbReference type="InterPro" id="IPR016163">
    <property type="entry name" value="Ald_DH_C"/>
</dbReference>
<organism evidence="5">
    <name type="scientific">hydrothermal vent metagenome</name>
    <dbReference type="NCBI Taxonomy" id="652676"/>
    <lineage>
        <taxon>unclassified sequences</taxon>
        <taxon>metagenomes</taxon>
        <taxon>ecological metagenomes</taxon>
    </lineage>
</organism>
<dbReference type="GO" id="GO:0006081">
    <property type="term" value="P:aldehyde metabolic process"/>
    <property type="evidence" value="ECO:0007669"/>
    <property type="project" value="InterPro"/>
</dbReference>
<sequence>MTNMDINTHNLHPTNPRTGESAGSVPLTPVDSIDDVVARSRSALETWGSLTHQERRPHLKALLKTTLKNEDRIADVLISETGKSKSLAHLEVIAALTAIDLYSRKAAKMLKRRKGSSWPMVGTKGWTEYRPLGVAAVITPWNYPFYLSMLSTIQAIAAGCTVVLKPSEVTPLSGELVARLASEAGLPSNVIQVVHGAGDVGAALVASDVDVIAFTGSTAAGKKIAAVAAETLTPVILELGGKDAMIVLDDANVKRAAIGAVAISMLNAGQTCVAVERVYVMDGVYDEFLARTESLVRKLSIDTGTSNDVGPFISPTQQDIVASQVNDALAKGAKVVVGGETHSTKHGTWYAPTLLTDVDHTMTVMRDETFGPVLPIMRVSTEEEALALANDSPLGLHGSVWSKSKSRAERVASQMTTGTVAINDHGINFFYPTIELGGTGESGLGSHMGDTGLKNFSVAHSITEARTLPTTQLLGVKFPFRVSPRRWKLLAKALFWWR</sequence>
<dbReference type="PANTHER" id="PTHR43353">
    <property type="entry name" value="SUCCINATE-SEMIALDEHYDE DEHYDROGENASE, MITOCHONDRIAL"/>
    <property type="match status" value="1"/>
</dbReference>
<dbReference type="SUPFAM" id="SSF53720">
    <property type="entry name" value="ALDH-like"/>
    <property type="match status" value="1"/>
</dbReference>
<dbReference type="CDD" id="cd07099">
    <property type="entry name" value="ALDH_DDALDH"/>
    <property type="match status" value="1"/>
</dbReference>
<dbReference type="PIRSF" id="PIRSF036492">
    <property type="entry name" value="ALDH"/>
    <property type="match status" value="1"/>
</dbReference>
<evidence type="ECO:0000256" key="1">
    <source>
        <dbReference type="ARBA" id="ARBA00009986"/>
    </source>
</evidence>
<dbReference type="PANTHER" id="PTHR43353:SF6">
    <property type="entry name" value="CYTOPLASMIC ALDEHYDE DEHYDROGENASE (EUROFUNG)"/>
    <property type="match status" value="1"/>
</dbReference>
<dbReference type="InterPro" id="IPR016161">
    <property type="entry name" value="Ald_DH/histidinol_DH"/>
</dbReference>
<evidence type="ECO:0000256" key="3">
    <source>
        <dbReference type="SAM" id="MobiDB-lite"/>
    </source>
</evidence>
<dbReference type="InterPro" id="IPR050740">
    <property type="entry name" value="Aldehyde_DH_Superfamily"/>
</dbReference>
<name>A0A3B0RYN2_9ZZZZ</name>
<protein>
    <submittedName>
        <fullName evidence="5">Aldehyde dehydrogenase</fullName>
        <ecNumber evidence="5">1.2.1.3</ecNumber>
    </submittedName>
</protein>
<dbReference type="PROSITE" id="PS00687">
    <property type="entry name" value="ALDEHYDE_DEHYDR_GLU"/>
    <property type="match status" value="1"/>
</dbReference>
<proteinExistence type="inferred from homology"/>
<dbReference type="FunFam" id="3.40.309.10:FF:000009">
    <property type="entry name" value="Aldehyde dehydrogenase A"/>
    <property type="match status" value="1"/>
</dbReference>
<reference evidence="5" key="1">
    <citation type="submission" date="2018-06" db="EMBL/GenBank/DDBJ databases">
        <authorList>
            <person name="Zhirakovskaya E."/>
        </authorList>
    </citation>
    <scope>NUCLEOTIDE SEQUENCE</scope>
</reference>
<dbReference type="InterPro" id="IPR015590">
    <property type="entry name" value="Aldehyde_DH_dom"/>
</dbReference>
<keyword evidence="2 5" id="KW-0560">Oxidoreductase</keyword>
<dbReference type="Pfam" id="PF00171">
    <property type="entry name" value="Aldedh"/>
    <property type="match status" value="1"/>
</dbReference>